<feature type="compositionally biased region" description="Low complexity" evidence="1">
    <location>
        <begin position="8"/>
        <end position="26"/>
    </location>
</feature>
<dbReference type="EMBL" id="JASNFN010000004">
    <property type="protein sequence ID" value="MDP5182273.1"/>
    <property type="molecule type" value="Genomic_DNA"/>
</dbReference>
<feature type="region of interest" description="Disordered" evidence="1">
    <location>
        <begin position="1"/>
        <end position="47"/>
    </location>
</feature>
<dbReference type="Proteomes" id="UP001233673">
    <property type="component" value="Unassembled WGS sequence"/>
</dbReference>
<protein>
    <submittedName>
        <fullName evidence="2">Uncharacterized protein</fullName>
    </submittedName>
</protein>
<evidence type="ECO:0000313" key="3">
    <source>
        <dbReference type="Proteomes" id="UP001233673"/>
    </source>
</evidence>
<gene>
    <name evidence="2" type="ORF">QOZ88_06455</name>
</gene>
<organism evidence="2 3">
    <name type="scientific">Blastococcus carthaginiensis</name>
    <dbReference type="NCBI Taxonomy" id="3050034"/>
    <lineage>
        <taxon>Bacteria</taxon>
        <taxon>Bacillati</taxon>
        <taxon>Actinomycetota</taxon>
        <taxon>Actinomycetes</taxon>
        <taxon>Geodermatophilales</taxon>
        <taxon>Geodermatophilaceae</taxon>
        <taxon>Blastococcus</taxon>
    </lineage>
</organism>
<evidence type="ECO:0000256" key="1">
    <source>
        <dbReference type="SAM" id="MobiDB-lite"/>
    </source>
</evidence>
<reference evidence="3" key="1">
    <citation type="submission" date="2023-05" db="EMBL/GenBank/DDBJ databases">
        <title>Draft genome of Pseudofrankia sp. BMG5.37.</title>
        <authorList>
            <person name="Gtari M."/>
            <person name="Ghodhbane F."/>
            <person name="Sbissi I."/>
        </authorList>
    </citation>
    <scope>NUCLEOTIDE SEQUENCE [LARGE SCALE GENOMIC DNA]</scope>
    <source>
        <strain evidence="3">BMG 814</strain>
    </source>
</reference>
<proteinExistence type="predicted"/>
<feature type="compositionally biased region" description="Acidic residues" evidence="1">
    <location>
        <begin position="38"/>
        <end position="47"/>
    </location>
</feature>
<keyword evidence="3" id="KW-1185">Reference proteome</keyword>
<sequence length="47" mass="5014">MSDDGVLTVITPTGVTRTTRPPGYRVLTTPPEPPPEPADPDDDPPPF</sequence>
<comment type="caution">
    <text evidence="2">The sequence shown here is derived from an EMBL/GenBank/DDBJ whole genome shotgun (WGS) entry which is preliminary data.</text>
</comment>
<name>A0ABT9I9M2_9ACTN</name>
<evidence type="ECO:0000313" key="2">
    <source>
        <dbReference type="EMBL" id="MDP5182273.1"/>
    </source>
</evidence>
<dbReference type="RefSeq" id="WP_305998969.1">
    <property type="nucleotide sequence ID" value="NZ_JASNFN010000004.1"/>
</dbReference>
<accession>A0ABT9I9M2</accession>